<accession>A0A5N6RVX3</accession>
<evidence type="ECO:0000256" key="1">
    <source>
        <dbReference type="SAM" id="MobiDB-lite"/>
    </source>
</evidence>
<sequence length="174" mass="19279">MNRLEVKPFQIKVFKEKRQGRRRRFLGKIEQWKEKRWPARRRLTRALLRATSVDPVSSSHYELVGDDPSSELRRNANAEPSSESRGNIGTDPDSGYCARALLRAASTYPVSGSHDGLMGDDSSSESRRNVGADPNSGSCVRALLRAASADLVSSSYDELMSVDPFSAPTPTHTR</sequence>
<proteinExistence type="predicted"/>
<feature type="region of interest" description="Disordered" evidence="1">
    <location>
        <begin position="58"/>
        <end position="92"/>
    </location>
</feature>
<feature type="compositionally biased region" description="Polar residues" evidence="1">
    <location>
        <begin position="78"/>
        <end position="87"/>
    </location>
</feature>
<protein>
    <submittedName>
        <fullName evidence="2">Uncharacterized protein</fullName>
    </submittedName>
</protein>
<keyword evidence="3" id="KW-1185">Reference proteome</keyword>
<evidence type="ECO:0000313" key="3">
    <source>
        <dbReference type="Proteomes" id="UP000327013"/>
    </source>
</evidence>
<evidence type="ECO:0000313" key="2">
    <source>
        <dbReference type="EMBL" id="KAE8125054.1"/>
    </source>
</evidence>
<dbReference type="AlphaFoldDB" id="A0A5N6RVX3"/>
<reference evidence="2 3" key="1">
    <citation type="submission" date="2019-06" db="EMBL/GenBank/DDBJ databases">
        <title>A chromosomal-level reference genome of Carpinus fangiana (Coryloideae, Betulaceae).</title>
        <authorList>
            <person name="Yang X."/>
            <person name="Wang Z."/>
            <person name="Zhang L."/>
            <person name="Hao G."/>
            <person name="Liu J."/>
            <person name="Yang Y."/>
        </authorList>
    </citation>
    <scope>NUCLEOTIDE SEQUENCE [LARGE SCALE GENOMIC DNA]</scope>
    <source>
        <strain evidence="2">Cfa_2016G</strain>
        <tissue evidence="2">Leaf</tissue>
    </source>
</reference>
<name>A0A5N6RVX3_9ROSI</name>
<dbReference type="EMBL" id="CM017328">
    <property type="protein sequence ID" value="KAE8125054.1"/>
    <property type="molecule type" value="Genomic_DNA"/>
</dbReference>
<feature type="region of interest" description="Disordered" evidence="1">
    <location>
        <begin position="109"/>
        <end position="136"/>
    </location>
</feature>
<organism evidence="2 3">
    <name type="scientific">Carpinus fangiana</name>
    <dbReference type="NCBI Taxonomy" id="176857"/>
    <lineage>
        <taxon>Eukaryota</taxon>
        <taxon>Viridiplantae</taxon>
        <taxon>Streptophyta</taxon>
        <taxon>Embryophyta</taxon>
        <taxon>Tracheophyta</taxon>
        <taxon>Spermatophyta</taxon>
        <taxon>Magnoliopsida</taxon>
        <taxon>eudicotyledons</taxon>
        <taxon>Gunneridae</taxon>
        <taxon>Pentapetalae</taxon>
        <taxon>rosids</taxon>
        <taxon>fabids</taxon>
        <taxon>Fagales</taxon>
        <taxon>Betulaceae</taxon>
        <taxon>Carpinus</taxon>
    </lineage>
</organism>
<gene>
    <name evidence="2" type="ORF">FH972_019891</name>
</gene>
<dbReference type="Proteomes" id="UP000327013">
    <property type="component" value="Chromosome 8"/>
</dbReference>